<dbReference type="AlphaFoldDB" id="A0A6J4IFA0"/>
<dbReference type="Pfam" id="PF14310">
    <property type="entry name" value="Fn3-like"/>
    <property type="match status" value="1"/>
</dbReference>
<reference evidence="3" key="1">
    <citation type="submission" date="2020-02" db="EMBL/GenBank/DDBJ databases">
        <authorList>
            <person name="Meier V. D."/>
        </authorList>
    </citation>
    <scope>NUCLEOTIDE SEQUENCE</scope>
    <source>
        <strain evidence="3">AVDCRST_MAG20</strain>
    </source>
</reference>
<dbReference type="EMBL" id="CADCSY010000092">
    <property type="protein sequence ID" value="CAA9248534.1"/>
    <property type="molecule type" value="Genomic_DNA"/>
</dbReference>
<dbReference type="InterPro" id="IPR026891">
    <property type="entry name" value="Fn3-like"/>
</dbReference>
<dbReference type="GO" id="GO:0009251">
    <property type="term" value="P:glucan catabolic process"/>
    <property type="evidence" value="ECO:0007669"/>
    <property type="project" value="TreeGrafter"/>
</dbReference>
<dbReference type="PRINTS" id="PR00133">
    <property type="entry name" value="GLHYDRLASE3"/>
</dbReference>
<dbReference type="PANTHER" id="PTHR30620:SF123">
    <property type="entry name" value="BETA-XYLOSIDASE"/>
    <property type="match status" value="1"/>
</dbReference>
<evidence type="ECO:0000313" key="3">
    <source>
        <dbReference type="EMBL" id="CAA9248534.1"/>
    </source>
</evidence>
<sequence length="781" mass="81176">MTSLGPDGVDGLVARMTIDEKVAQLGASWFTRLVGADGQLAEEAMGRRIGDGIGHVTRIATECGLGPADTSAYANGIQRFLLERTRLGIPAIIHEEAVAGLCGRDATQFPQAIGLASTWDVALVEEVATAVRAHLLAVGARQALAPVLDIARDPRWGRLEETYGEDPYLASRMGVAFVRGLQSDDLRTGVAATAKHFLGYGFGEGGFNHAPASLGPRLLRDVVAAPFRAAIAEAGLASVMAAYNEVDGLACHGSVELLEGLLRDELRFDGVVVADYFGIGLLESFHAVAADIEETAVLALAAGVDIELPATRAYRRIPQLVEQGRLDVAVLDRSVARVLGLKERLGLFEDPFVPGGADATAAFDTPANRALARRAATGSIVLLTNDGVLPLDPGGLSRVAVIGPTAADGRLSLGDYNYPAHVEIAGEVLLGAPTSQDQPFDPEHVAVPIVTVLEGLRAVLSPQVEVVHEPGTSISGDDRSGFDAAVVAAAGASVAIVCVGGRSGLTRASTSGEFRDVTSLGLPGVQEQLVEEVVATGTPTVVVVLSGRVHALPAIAQRAAALVCAWLPGEEGGRAVADVLVGAQEPSGRLPVTVPRHVGQVPTHHDHHKGAGRSQFLGDYVDSPASPLFPFGHGLSYTAFAYDSLAVEVGDDGGLGIECVVTNVGRAAGVEVVQLYLRDEVATVGRPAQALAGFARVALEPGRSAHVRFGVDPGRLGFHDATVSFVVEPGDATVLVGASASDIRLRQTVTVGGARRRLDPSTVLATSVHIDVPIDQESALR</sequence>
<dbReference type="InterPro" id="IPR001764">
    <property type="entry name" value="Glyco_hydro_3_N"/>
</dbReference>
<dbReference type="Gene3D" id="3.20.20.300">
    <property type="entry name" value="Glycoside hydrolase, family 3, N-terminal domain"/>
    <property type="match status" value="1"/>
</dbReference>
<dbReference type="InterPro" id="IPR036881">
    <property type="entry name" value="Glyco_hydro_3_C_sf"/>
</dbReference>
<keyword evidence="1 3" id="KW-0378">Hydrolase</keyword>
<proteinExistence type="predicted"/>
<dbReference type="SUPFAM" id="SSF51445">
    <property type="entry name" value="(Trans)glycosidases"/>
    <property type="match status" value="1"/>
</dbReference>
<dbReference type="Pfam" id="PF01915">
    <property type="entry name" value="Glyco_hydro_3_C"/>
    <property type="match status" value="1"/>
</dbReference>
<dbReference type="InterPro" id="IPR017853">
    <property type="entry name" value="GH"/>
</dbReference>
<dbReference type="SMART" id="SM01217">
    <property type="entry name" value="Fn3_like"/>
    <property type="match status" value="1"/>
</dbReference>
<dbReference type="InterPro" id="IPR013783">
    <property type="entry name" value="Ig-like_fold"/>
</dbReference>
<evidence type="ECO:0000259" key="2">
    <source>
        <dbReference type="SMART" id="SM01217"/>
    </source>
</evidence>
<dbReference type="SUPFAM" id="SSF52279">
    <property type="entry name" value="Beta-D-glucan exohydrolase, C-terminal domain"/>
    <property type="match status" value="1"/>
</dbReference>
<organism evidence="3">
    <name type="scientific">uncultured Acidimicrobiales bacterium</name>
    <dbReference type="NCBI Taxonomy" id="310071"/>
    <lineage>
        <taxon>Bacteria</taxon>
        <taxon>Bacillati</taxon>
        <taxon>Actinomycetota</taxon>
        <taxon>Acidimicrobiia</taxon>
        <taxon>Acidimicrobiales</taxon>
        <taxon>environmental samples</taxon>
    </lineage>
</organism>
<dbReference type="InterPro" id="IPR036962">
    <property type="entry name" value="Glyco_hydro_3_N_sf"/>
</dbReference>
<dbReference type="InterPro" id="IPR002772">
    <property type="entry name" value="Glyco_hydro_3_C"/>
</dbReference>
<feature type="domain" description="Fibronectin type III-like" evidence="2">
    <location>
        <begin position="671"/>
        <end position="740"/>
    </location>
</feature>
<dbReference type="InterPro" id="IPR051915">
    <property type="entry name" value="Cellulose_Degrad_GH3"/>
</dbReference>
<dbReference type="Pfam" id="PF00933">
    <property type="entry name" value="Glyco_hydro_3"/>
    <property type="match status" value="1"/>
</dbReference>
<evidence type="ECO:0000256" key="1">
    <source>
        <dbReference type="ARBA" id="ARBA00022801"/>
    </source>
</evidence>
<dbReference type="GO" id="GO:0008422">
    <property type="term" value="F:beta-glucosidase activity"/>
    <property type="evidence" value="ECO:0007669"/>
    <property type="project" value="UniProtKB-EC"/>
</dbReference>
<dbReference type="Gene3D" id="3.40.50.1700">
    <property type="entry name" value="Glycoside hydrolase family 3 C-terminal domain"/>
    <property type="match status" value="1"/>
</dbReference>
<keyword evidence="3" id="KW-0326">Glycosidase</keyword>
<dbReference type="Gene3D" id="2.60.40.10">
    <property type="entry name" value="Immunoglobulins"/>
    <property type="match status" value="1"/>
</dbReference>
<dbReference type="PANTHER" id="PTHR30620">
    <property type="entry name" value="PERIPLASMIC BETA-GLUCOSIDASE-RELATED"/>
    <property type="match status" value="1"/>
</dbReference>
<dbReference type="EC" id="3.2.1.21" evidence="3"/>
<accession>A0A6J4IFA0</accession>
<name>A0A6J4IFA0_9ACTN</name>
<protein>
    <submittedName>
        <fullName evidence="3">GH3</fullName>
        <ecNumber evidence="3">3.2.1.21</ecNumber>
    </submittedName>
</protein>
<gene>
    <name evidence="3" type="ORF">AVDCRST_MAG20-2235</name>
</gene>